<dbReference type="SMART" id="SM00257">
    <property type="entry name" value="LysM"/>
    <property type="match status" value="2"/>
</dbReference>
<dbReference type="PANTHER" id="PTHR33734">
    <property type="entry name" value="LYSM DOMAIN-CONTAINING GPI-ANCHORED PROTEIN 2"/>
    <property type="match status" value="1"/>
</dbReference>
<dbReference type="Pfam" id="PF01476">
    <property type="entry name" value="LysM"/>
    <property type="match status" value="2"/>
</dbReference>
<dbReference type="GeneID" id="120269451"/>
<dbReference type="Proteomes" id="UP001515500">
    <property type="component" value="Chromosome 2"/>
</dbReference>
<dbReference type="RefSeq" id="XP_039132718.1">
    <property type="nucleotide sequence ID" value="XM_039276784.1"/>
</dbReference>
<dbReference type="GO" id="GO:0008061">
    <property type="term" value="F:chitin binding"/>
    <property type="evidence" value="ECO:0007669"/>
    <property type="project" value="EnsemblPlants"/>
</dbReference>
<evidence type="ECO:0000256" key="1">
    <source>
        <dbReference type="SAM" id="SignalP"/>
    </source>
</evidence>
<dbReference type="GO" id="GO:0005886">
    <property type="term" value="C:plasma membrane"/>
    <property type="evidence" value="ECO:0007669"/>
    <property type="project" value="EnsemblPlants"/>
</dbReference>
<evidence type="ECO:0000313" key="3">
    <source>
        <dbReference type="Proteomes" id="UP001515500"/>
    </source>
</evidence>
<gene>
    <name evidence="4" type="primary">LOC120269451</name>
</gene>
<evidence type="ECO:0000259" key="2">
    <source>
        <dbReference type="PROSITE" id="PS51782"/>
    </source>
</evidence>
<dbReference type="InterPro" id="IPR018392">
    <property type="entry name" value="LysM"/>
</dbReference>
<protein>
    <submittedName>
        <fullName evidence="4">Chitin elicitor-binding protein-like isoform X1</fullName>
    </submittedName>
</protein>
<feature type="domain" description="LysM" evidence="2">
    <location>
        <begin position="104"/>
        <end position="151"/>
    </location>
</feature>
<dbReference type="SUPFAM" id="SSF54106">
    <property type="entry name" value="LysM domain"/>
    <property type="match status" value="1"/>
</dbReference>
<dbReference type="CDD" id="cd00118">
    <property type="entry name" value="LysM"/>
    <property type="match status" value="2"/>
</dbReference>
<accession>A0AB40C0K0</accession>
<feature type="domain" description="LysM" evidence="2">
    <location>
        <begin position="168"/>
        <end position="212"/>
    </location>
</feature>
<dbReference type="PANTHER" id="PTHR33734:SF11">
    <property type="entry name" value="LYSM DOMAIN-CONTAINING GPI-ANCHORED PROTEIN 2"/>
    <property type="match status" value="1"/>
</dbReference>
<dbReference type="Gene3D" id="3.10.350.10">
    <property type="entry name" value="LysM domain"/>
    <property type="match status" value="2"/>
</dbReference>
<organism evidence="3 4">
    <name type="scientific">Dioscorea cayennensis subsp. rotundata</name>
    <name type="common">White Guinea yam</name>
    <name type="synonym">Dioscorea rotundata</name>
    <dbReference type="NCBI Taxonomy" id="55577"/>
    <lineage>
        <taxon>Eukaryota</taxon>
        <taxon>Viridiplantae</taxon>
        <taxon>Streptophyta</taxon>
        <taxon>Embryophyta</taxon>
        <taxon>Tracheophyta</taxon>
        <taxon>Spermatophyta</taxon>
        <taxon>Magnoliopsida</taxon>
        <taxon>Liliopsida</taxon>
        <taxon>Dioscoreales</taxon>
        <taxon>Dioscoreaceae</taxon>
        <taxon>Dioscorea</taxon>
    </lineage>
</organism>
<reference evidence="4" key="1">
    <citation type="submission" date="2025-08" db="UniProtKB">
        <authorList>
            <consortium name="RefSeq"/>
        </authorList>
    </citation>
    <scope>IDENTIFICATION</scope>
</reference>
<keyword evidence="3" id="KW-1185">Reference proteome</keyword>
<proteinExistence type="predicted"/>
<feature type="chain" id="PRO_5044198033" evidence="1">
    <location>
        <begin position="24"/>
        <end position="357"/>
    </location>
</feature>
<keyword evidence="1" id="KW-0732">Signal</keyword>
<dbReference type="PROSITE" id="PS51782">
    <property type="entry name" value="LYSM"/>
    <property type="match status" value="2"/>
</dbReference>
<evidence type="ECO:0000313" key="4">
    <source>
        <dbReference type="RefSeq" id="XP_039132718.1"/>
    </source>
</evidence>
<feature type="signal peptide" evidence="1">
    <location>
        <begin position="1"/>
        <end position="23"/>
    </location>
</feature>
<dbReference type="AlphaFoldDB" id="A0AB40C0K0"/>
<sequence>MSSPFLSIHLLLHLLLFTSTALSSFICNSTTTATCSSLIGYVPDNETSLSALQSLFQTTLLSLVGANSLPLSTPSSYTVAANKPILISIPCNCSNGNGSSAHVPTYTVKANDTLDNIAINKFGRFVTYQQIATANGIPNPNLITVGQVLWIPLPCSCDPVDGDERVHLAHKVAPQSSLDQIAAEFGVNKSTVMRLNGINDSATLQASQILDVPLRACSSSISSKSLDSGLRLSDGSYAVTANGCVLCNCTSSFRVSCNLQPNGNTSVCPAARKCGNLEFGKSSSSGCEKTTCDYAGYTNSTNLSILTTNYVDSSTCSSAGGGSPTSSPSSHAHAVGMNLSRALIFIHILLGTLALRH</sequence>
<dbReference type="InterPro" id="IPR036779">
    <property type="entry name" value="LysM_dom_sf"/>
</dbReference>
<name>A0AB40C0K0_DIOCR</name>